<evidence type="ECO:0000313" key="2">
    <source>
        <dbReference type="Proteomes" id="UP000004459"/>
    </source>
</evidence>
<reference evidence="1 2" key="1">
    <citation type="submission" date="2011-08" db="EMBL/GenBank/DDBJ databases">
        <authorList>
            <person name="Weinstock G."/>
            <person name="Sodergren E."/>
            <person name="Clifton S."/>
            <person name="Fulton L."/>
            <person name="Fulton B."/>
            <person name="Courtney L."/>
            <person name="Fronick C."/>
            <person name="Harrison M."/>
            <person name="Strong C."/>
            <person name="Farmer C."/>
            <person name="Delahaunty K."/>
            <person name="Markovic C."/>
            <person name="Hall O."/>
            <person name="Minx P."/>
            <person name="Tomlinson C."/>
            <person name="Mitreva M."/>
            <person name="Hou S."/>
            <person name="Chen J."/>
            <person name="Wollam A."/>
            <person name="Pepin K.H."/>
            <person name="Johnson M."/>
            <person name="Bhonagiri V."/>
            <person name="Zhang X."/>
            <person name="Suruliraj S."/>
            <person name="Warren W."/>
            <person name="Chinwalla A."/>
            <person name="Mardis E.R."/>
            <person name="Wilson R.K."/>
        </authorList>
    </citation>
    <scope>NUCLEOTIDE SEQUENCE [LARGE SCALE GENOMIC DNA]</scope>
    <source>
        <strain evidence="1 2">ATCC 29863</strain>
    </source>
</reference>
<proteinExistence type="predicted"/>
<evidence type="ECO:0000313" key="1">
    <source>
        <dbReference type="EMBL" id="EHM40642.1"/>
    </source>
</evidence>
<accession>G9YVC2</accession>
<comment type="caution">
    <text evidence="1">The sequence shown here is derived from an EMBL/GenBank/DDBJ whole genome shotgun (WGS) entry which is preliminary data.</text>
</comment>
<dbReference type="Proteomes" id="UP000004459">
    <property type="component" value="Unassembled WGS sequence"/>
</dbReference>
<dbReference type="HOGENOM" id="CLU_1842165_0_0_9"/>
<dbReference type="EMBL" id="AGCK01000285">
    <property type="protein sequence ID" value="EHM40642.1"/>
    <property type="molecule type" value="Genomic_DNA"/>
</dbReference>
<sequence>MAAEITPPDIGVVLRAGMGAQGRVLGNIGVSAGDGLSKQGRALVHIGIVTRNGVVEDPGVISRFEGQVTLALYKAAQLPGLYLLPDIPQGADAVEKGIFLMGDIGQFVFLIDCCFISFLQTGEGPPLGTAPPVCFCLRF</sequence>
<protein>
    <submittedName>
        <fullName evidence="1">Uncharacterized protein</fullName>
    </submittedName>
</protein>
<gene>
    <name evidence="1" type="ORF">HMPREF0372_03487</name>
</gene>
<name>G9YVC2_FLAPL</name>
<organism evidence="1 2">
    <name type="scientific">Flavonifractor plautii ATCC 29863</name>
    <dbReference type="NCBI Taxonomy" id="411475"/>
    <lineage>
        <taxon>Bacteria</taxon>
        <taxon>Bacillati</taxon>
        <taxon>Bacillota</taxon>
        <taxon>Clostridia</taxon>
        <taxon>Eubacteriales</taxon>
        <taxon>Oscillospiraceae</taxon>
        <taxon>Flavonifractor</taxon>
    </lineage>
</organism>
<dbReference type="AlphaFoldDB" id="G9YVC2"/>